<gene>
    <name evidence="2" type="ORF">C2G38_2185085</name>
</gene>
<dbReference type="EMBL" id="QKWP01000550">
    <property type="protein sequence ID" value="RIB18269.1"/>
    <property type="molecule type" value="Genomic_DNA"/>
</dbReference>
<keyword evidence="3" id="KW-1185">Reference proteome</keyword>
<dbReference type="AlphaFoldDB" id="A0A397VBE4"/>
<reference evidence="2 3" key="1">
    <citation type="submission" date="2018-06" db="EMBL/GenBank/DDBJ databases">
        <title>Comparative genomics reveals the genomic features of Rhizophagus irregularis, R. cerebriforme, R. diaphanum and Gigaspora rosea, and their symbiotic lifestyle signature.</title>
        <authorList>
            <person name="Morin E."/>
            <person name="San Clemente H."/>
            <person name="Chen E.C.H."/>
            <person name="De La Providencia I."/>
            <person name="Hainaut M."/>
            <person name="Kuo A."/>
            <person name="Kohler A."/>
            <person name="Murat C."/>
            <person name="Tang N."/>
            <person name="Roy S."/>
            <person name="Loubradou J."/>
            <person name="Henrissat B."/>
            <person name="Grigoriev I.V."/>
            <person name="Corradi N."/>
            <person name="Roux C."/>
            <person name="Martin F.M."/>
        </authorList>
    </citation>
    <scope>NUCLEOTIDE SEQUENCE [LARGE SCALE GENOMIC DNA]</scope>
    <source>
        <strain evidence="2 3">DAOM 194757</strain>
    </source>
</reference>
<organism evidence="2 3">
    <name type="scientific">Gigaspora rosea</name>
    <dbReference type="NCBI Taxonomy" id="44941"/>
    <lineage>
        <taxon>Eukaryota</taxon>
        <taxon>Fungi</taxon>
        <taxon>Fungi incertae sedis</taxon>
        <taxon>Mucoromycota</taxon>
        <taxon>Glomeromycotina</taxon>
        <taxon>Glomeromycetes</taxon>
        <taxon>Diversisporales</taxon>
        <taxon>Gigasporaceae</taxon>
        <taxon>Gigaspora</taxon>
    </lineage>
</organism>
<keyword evidence="1" id="KW-0732">Signal</keyword>
<sequence length="83" mass="9982">MTTFIIATLMIYLDKTESEDANFQKDFFQPVLAKYRYEQYGPLNMNIYELCSYYPYYFIGHKTLSSNKTYRLLLQNIPNIKQN</sequence>
<evidence type="ECO:0000313" key="2">
    <source>
        <dbReference type="EMBL" id="RIB18269.1"/>
    </source>
</evidence>
<proteinExistence type="predicted"/>
<feature type="signal peptide" evidence="1">
    <location>
        <begin position="1"/>
        <end position="18"/>
    </location>
</feature>
<dbReference type="Proteomes" id="UP000266673">
    <property type="component" value="Unassembled WGS sequence"/>
</dbReference>
<evidence type="ECO:0000256" key="1">
    <source>
        <dbReference type="SAM" id="SignalP"/>
    </source>
</evidence>
<protein>
    <submittedName>
        <fullName evidence="2">Uncharacterized protein</fullName>
    </submittedName>
</protein>
<comment type="caution">
    <text evidence="2">The sequence shown here is derived from an EMBL/GenBank/DDBJ whole genome shotgun (WGS) entry which is preliminary data.</text>
</comment>
<name>A0A397VBE4_9GLOM</name>
<accession>A0A397VBE4</accession>
<feature type="chain" id="PRO_5017210644" evidence="1">
    <location>
        <begin position="19"/>
        <end position="83"/>
    </location>
</feature>
<evidence type="ECO:0000313" key="3">
    <source>
        <dbReference type="Proteomes" id="UP000266673"/>
    </source>
</evidence>